<evidence type="ECO:0000313" key="7">
    <source>
        <dbReference type="Proteomes" id="UP001360560"/>
    </source>
</evidence>
<feature type="coiled-coil region" evidence="4">
    <location>
        <begin position="95"/>
        <end position="158"/>
    </location>
</feature>
<evidence type="ECO:0000256" key="5">
    <source>
        <dbReference type="SAM" id="MobiDB-lite"/>
    </source>
</evidence>
<dbReference type="RefSeq" id="XP_064851179.1">
    <property type="nucleotide sequence ID" value="XM_064995107.1"/>
</dbReference>
<comment type="subcellular location">
    <subcellularLocation>
        <location evidence="1">Nucleus</location>
    </subcellularLocation>
</comment>
<organism evidence="6 7">
    <name type="scientific">Saccharomycopsis crataegensis</name>
    <dbReference type="NCBI Taxonomy" id="43959"/>
    <lineage>
        <taxon>Eukaryota</taxon>
        <taxon>Fungi</taxon>
        <taxon>Dikarya</taxon>
        <taxon>Ascomycota</taxon>
        <taxon>Saccharomycotina</taxon>
        <taxon>Saccharomycetes</taxon>
        <taxon>Saccharomycopsidaceae</taxon>
        <taxon>Saccharomycopsis</taxon>
    </lineage>
</organism>
<sequence length="803" mass="91177">MDLDNSFEDSFDDEDEAELIALTEKPRDWTQIPTLAQATQRQNFTILDTQQDNAPKNNAKSSQNDNDSKDQPANPNNPPNSDIVKTDLVNLNSKYLQAVGEIAILRARLEEVEKNKTQQIRNAVKTHAEYSKDKEQKINDLQHQVSKLEEEKHFYIAELKNPYLHKDPAANKRRKTGLDNTENLKPSFTSAKAQLKNKPNGGEAPIDEDVEMVPVEKQKQSLDQDKRKLTSIVPKRRQPNYKSLFIESIWSHCIFGSSRKTFDILAKLCITFDYNYGSFKVKKFSDSIASCIMEFLVNTNNEIKISDLISEFLEILVNFCNTLINNDELLAVPFLLALIHNSVTFRSSTASKDILKVVLKFSAELALNYLTLLDSTIDTHDFANTKPIATQTENYLPTRVIENHQIVVIRAFILIFSSDIFEASCKVASYYEDSDYVKEIWMDIVPVNFIRSCLSSSCPINCAVNMIESLCASVTDNFAVNLSSFDKSYDYSKEFCDKELIKLILSLLSHEIEPRPQLFISGLNRSLGNNSKTRLLSEIIPESNILASCSKSPKNLVYAAFPLSLESESTIEEVDLNHKKAHEKHIFYLKSSLISCFENYLTVDGVNKVTYMYSGEFVRNFTDEMRYQQDLIMRNPRSEMMASRVDLISSIILLLAPFFSNDNDVNEDDTSINSRNLNGIVNTNVKRQMSVILTRIAFSSILAPESALEILSEARLNSKYDGFLFNEFCEQKARQLNSLRSIADDNKEQIVQEESAFTNGVEYGFSDGIIGLSRDILECIITPDEADNLYYAFIAEEPESDIV</sequence>
<feature type="region of interest" description="Disordered" evidence="5">
    <location>
        <begin position="193"/>
        <end position="212"/>
    </location>
</feature>
<dbReference type="GO" id="GO:0000077">
    <property type="term" value="P:DNA damage checkpoint signaling"/>
    <property type="evidence" value="ECO:0007669"/>
    <property type="project" value="InterPro"/>
</dbReference>
<evidence type="ECO:0000313" key="6">
    <source>
        <dbReference type="EMBL" id="GMM34179.1"/>
    </source>
</evidence>
<comment type="caution">
    <text evidence="6">The sequence shown here is derived from an EMBL/GenBank/DDBJ whole genome shotgun (WGS) entry which is preliminary data.</text>
</comment>
<keyword evidence="7" id="KW-1185">Reference proteome</keyword>
<evidence type="ECO:0000256" key="1">
    <source>
        <dbReference type="ARBA" id="ARBA00004123"/>
    </source>
</evidence>
<protein>
    <submittedName>
        <fullName evidence="6">Lcd1 protein</fullName>
    </submittedName>
</protein>
<dbReference type="GeneID" id="90072158"/>
<dbReference type="GO" id="GO:0005634">
    <property type="term" value="C:nucleus"/>
    <property type="evidence" value="ECO:0007669"/>
    <property type="project" value="UniProtKB-SubCell"/>
</dbReference>
<evidence type="ECO:0000256" key="2">
    <source>
        <dbReference type="ARBA" id="ARBA00022763"/>
    </source>
</evidence>
<dbReference type="InterPro" id="IPR018622">
    <property type="entry name" value="DNA_damage_chkpnt_Lcd1"/>
</dbReference>
<dbReference type="Pfam" id="PF09798">
    <property type="entry name" value="LCD1"/>
    <property type="match status" value="1"/>
</dbReference>
<dbReference type="AlphaFoldDB" id="A0AAV5QHF9"/>
<feature type="region of interest" description="Disordered" evidence="5">
    <location>
        <begin position="40"/>
        <end position="84"/>
    </location>
</feature>
<accession>A0AAV5QHF9</accession>
<dbReference type="Proteomes" id="UP001360560">
    <property type="component" value="Unassembled WGS sequence"/>
</dbReference>
<dbReference type="EMBL" id="BTFZ01000002">
    <property type="protein sequence ID" value="GMM34179.1"/>
    <property type="molecule type" value="Genomic_DNA"/>
</dbReference>
<keyword evidence="3" id="KW-0539">Nucleus</keyword>
<keyword evidence="2" id="KW-0227">DNA damage</keyword>
<reference evidence="6 7" key="1">
    <citation type="journal article" date="2023" name="Elife">
        <title>Identification of key yeast species and microbe-microbe interactions impacting larval growth of Drosophila in the wild.</title>
        <authorList>
            <person name="Mure A."/>
            <person name="Sugiura Y."/>
            <person name="Maeda R."/>
            <person name="Honda K."/>
            <person name="Sakurai N."/>
            <person name="Takahashi Y."/>
            <person name="Watada M."/>
            <person name="Katoh T."/>
            <person name="Gotoh A."/>
            <person name="Gotoh Y."/>
            <person name="Taniguchi I."/>
            <person name="Nakamura K."/>
            <person name="Hayashi T."/>
            <person name="Katayama T."/>
            <person name="Uemura T."/>
            <person name="Hattori Y."/>
        </authorList>
    </citation>
    <scope>NUCLEOTIDE SEQUENCE [LARGE SCALE GENOMIC DNA]</scope>
    <source>
        <strain evidence="6 7">SC-9</strain>
    </source>
</reference>
<evidence type="ECO:0000256" key="4">
    <source>
        <dbReference type="SAM" id="Coils"/>
    </source>
</evidence>
<gene>
    <name evidence="6" type="ORF">DASC09_015040</name>
</gene>
<proteinExistence type="predicted"/>
<name>A0AAV5QHF9_9ASCO</name>
<keyword evidence="4" id="KW-0175">Coiled coil</keyword>
<feature type="compositionally biased region" description="Polar residues" evidence="5">
    <location>
        <begin position="40"/>
        <end position="65"/>
    </location>
</feature>
<evidence type="ECO:0000256" key="3">
    <source>
        <dbReference type="ARBA" id="ARBA00023242"/>
    </source>
</evidence>